<feature type="domain" description="PAS" evidence="4">
    <location>
        <begin position="359"/>
        <end position="407"/>
    </location>
</feature>
<dbReference type="SMART" id="SM00091">
    <property type="entry name" value="PAS"/>
    <property type="match status" value="2"/>
</dbReference>
<dbReference type="Pfam" id="PF08447">
    <property type="entry name" value="PAS_3"/>
    <property type="match status" value="1"/>
</dbReference>
<keyword evidence="2" id="KW-0175">Coiled coil</keyword>
<name>B4VTJ8_9CYAN</name>
<dbReference type="PANTHER" id="PTHR43065">
    <property type="entry name" value="SENSOR HISTIDINE KINASE"/>
    <property type="match status" value="1"/>
</dbReference>
<evidence type="ECO:0000256" key="1">
    <source>
        <dbReference type="ARBA" id="ARBA00022777"/>
    </source>
</evidence>
<dbReference type="SUPFAM" id="SSF55785">
    <property type="entry name" value="PYP-like sensor domain (PAS domain)"/>
    <property type="match status" value="3"/>
</dbReference>
<accession>B4VTJ8</accession>
<feature type="coiled-coil region" evidence="2">
    <location>
        <begin position="41"/>
        <end position="68"/>
    </location>
</feature>
<dbReference type="InterPro" id="IPR013655">
    <property type="entry name" value="PAS_fold_3"/>
</dbReference>
<feature type="domain" description="PAC" evidence="5">
    <location>
        <begin position="416"/>
        <end position="467"/>
    </location>
</feature>
<dbReference type="Proteomes" id="UP000003835">
    <property type="component" value="Unassembled WGS sequence"/>
</dbReference>
<dbReference type="NCBIfam" id="TIGR00229">
    <property type="entry name" value="sensory_box"/>
    <property type="match status" value="2"/>
</dbReference>
<evidence type="ECO:0000313" key="7">
    <source>
        <dbReference type="Proteomes" id="UP000003835"/>
    </source>
</evidence>
<feature type="domain" description="PAS" evidence="4">
    <location>
        <begin position="212"/>
        <end position="286"/>
    </location>
</feature>
<evidence type="ECO:0000259" key="5">
    <source>
        <dbReference type="PROSITE" id="PS50113"/>
    </source>
</evidence>
<feature type="domain" description="PAC" evidence="5">
    <location>
        <begin position="288"/>
        <end position="340"/>
    </location>
</feature>
<evidence type="ECO:0000259" key="4">
    <source>
        <dbReference type="PROSITE" id="PS50112"/>
    </source>
</evidence>
<keyword evidence="1 6" id="KW-0418">Kinase</keyword>
<dbReference type="InterPro" id="IPR000700">
    <property type="entry name" value="PAS-assoc_C"/>
</dbReference>
<sequence>MIKILLGLTCEKEKLYYNNFKTQVNQKSLCQLKTDMNKQIKEKLQQEIQDLGDRLHRAEVELRALNLDVDALPDIGLGPPAIRELRQDNPFLLQGILENTTDMMTALDLNWRYIAFNQAYKTEFIKIFGRDIDIGTSLIESLSHLPNGQAKAQDILGRALRGEEFTVIQEFGDSKRDRNKYQFTFHSIRDDQGETLGTLHVVKNLSEIERQTQQYLQYLLTSSPAVIFSTQPEPNYKLTYISDNVVNVVGYTPEQFLNGSDLWLNHIHSEDIDSILQELPRKLNQGNYSFEYRFMHADGTYHWLLDEGRLIRDETGEPIEVVGYFVDISDRKQTEKDINLQAVINRNIEEGICLVRANDGIIVYANPKFEQMFGYEPGELNNQPVTIIDYENNQIGVEPVRQLITQKIMAKANAEYTCQIHNVKKDGTPFWGKAITSRFEHPDYGTVMVIVQQDITVQKQTKEELQASLKEKEVLLKEIHHRVKNNLQIVSSLLQMQSRRTKYQDVALVLQDSQNRIASIALVHEKLYRSDNLAQIDFAQYVPDLITHLFDSYSISSSRVRISYQVEDIDLAIDTAIPCGLILNELVSNTLKYAFPEDQQGEIEIKFQRNPDNNLLTLLVRDDGVGIQKSFDIETTTSLGLTLVVGLVEQIDGTLDLNCDSGTEFRITFSNKLRT</sequence>
<dbReference type="SMART" id="SM00387">
    <property type="entry name" value="HATPase_c"/>
    <property type="match status" value="1"/>
</dbReference>
<evidence type="ECO:0000256" key="2">
    <source>
        <dbReference type="SAM" id="Coils"/>
    </source>
</evidence>
<proteinExistence type="predicted"/>
<dbReference type="Pfam" id="PF07568">
    <property type="entry name" value="HisKA_2"/>
    <property type="match status" value="1"/>
</dbReference>
<dbReference type="Pfam" id="PF02518">
    <property type="entry name" value="HATPase_c"/>
    <property type="match status" value="1"/>
</dbReference>
<dbReference type="AlphaFoldDB" id="B4VTJ8"/>
<dbReference type="PANTHER" id="PTHR43065:SF23">
    <property type="entry name" value="SENSOR HISTIDINE KINASE PDTAS"/>
    <property type="match status" value="1"/>
</dbReference>
<dbReference type="InterPro" id="IPR003594">
    <property type="entry name" value="HATPase_dom"/>
</dbReference>
<dbReference type="PROSITE" id="PS50109">
    <property type="entry name" value="HIS_KIN"/>
    <property type="match status" value="1"/>
</dbReference>
<organism evidence="6 7">
    <name type="scientific">Coleofasciculus chthonoplastes PCC 7420</name>
    <dbReference type="NCBI Taxonomy" id="118168"/>
    <lineage>
        <taxon>Bacteria</taxon>
        <taxon>Bacillati</taxon>
        <taxon>Cyanobacteriota</taxon>
        <taxon>Cyanophyceae</taxon>
        <taxon>Coleofasciculales</taxon>
        <taxon>Coleofasciculaceae</taxon>
        <taxon>Coleofasciculus</taxon>
    </lineage>
</organism>
<dbReference type="PROSITE" id="PS50113">
    <property type="entry name" value="PAC"/>
    <property type="match status" value="2"/>
</dbReference>
<dbReference type="InterPro" id="IPR036890">
    <property type="entry name" value="HATPase_C_sf"/>
</dbReference>
<dbReference type="InterPro" id="IPR001610">
    <property type="entry name" value="PAC"/>
</dbReference>
<evidence type="ECO:0000313" key="6">
    <source>
        <dbReference type="EMBL" id="EDX74527.1"/>
    </source>
</evidence>
<dbReference type="SMART" id="SM00086">
    <property type="entry name" value="PAC"/>
    <property type="match status" value="2"/>
</dbReference>
<dbReference type="SUPFAM" id="SSF55874">
    <property type="entry name" value="ATPase domain of HSP90 chaperone/DNA topoisomerase II/histidine kinase"/>
    <property type="match status" value="1"/>
</dbReference>
<dbReference type="InterPro" id="IPR011495">
    <property type="entry name" value="Sig_transdc_His_kin_sub2_dim/P"/>
</dbReference>
<dbReference type="eggNOG" id="COG3920">
    <property type="taxonomic scope" value="Bacteria"/>
</dbReference>
<keyword evidence="7" id="KW-1185">Reference proteome</keyword>
<dbReference type="Pfam" id="PF08448">
    <property type="entry name" value="PAS_4"/>
    <property type="match status" value="1"/>
</dbReference>
<dbReference type="eggNOG" id="COG2202">
    <property type="taxonomic scope" value="Bacteria"/>
</dbReference>
<dbReference type="HOGENOM" id="CLU_000445_114_57_3"/>
<feature type="domain" description="Histidine kinase" evidence="3">
    <location>
        <begin position="478"/>
        <end position="673"/>
    </location>
</feature>
<keyword evidence="1 6" id="KW-0808">Transferase</keyword>
<dbReference type="InterPro" id="IPR013656">
    <property type="entry name" value="PAS_4"/>
</dbReference>
<dbReference type="EMBL" id="DS989852">
    <property type="protein sequence ID" value="EDX74527.1"/>
    <property type="molecule type" value="Genomic_DNA"/>
</dbReference>
<dbReference type="Gene3D" id="3.30.565.10">
    <property type="entry name" value="Histidine kinase-like ATPase, C-terminal domain"/>
    <property type="match status" value="1"/>
</dbReference>
<gene>
    <name evidence="6" type="ORF">MC7420_6005</name>
</gene>
<dbReference type="InterPro" id="IPR035965">
    <property type="entry name" value="PAS-like_dom_sf"/>
</dbReference>
<dbReference type="STRING" id="118168.MC7420_6005"/>
<dbReference type="CDD" id="cd00130">
    <property type="entry name" value="PAS"/>
    <property type="match status" value="2"/>
</dbReference>
<protein>
    <submittedName>
        <fullName evidence="6">Histidine kinase family</fullName>
    </submittedName>
</protein>
<dbReference type="Gene3D" id="3.30.450.20">
    <property type="entry name" value="PAS domain"/>
    <property type="match status" value="3"/>
</dbReference>
<reference evidence="6 7" key="1">
    <citation type="submission" date="2008-07" db="EMBL/GenBank/DDBJ databases">
        <authorList>
            <person name="Tandeau de Marsac N."/>
            <person name="Ferriera S."/>
            <person name="Johnson J."/>
            <person name="Kravitz S."/>
            <person name="Beeson K."/>
            <person name="Sutton G."/>
            <person name="Rogers Y.-H."/>
            <person name="Friedman R."/>
            <person name="Frazier M."/>
            <person name="Venter J.C."/>
        </authorList>
    </citation>
    <scope>NUCLEOTIDE SEQUENCE [LARGE SCALE GENOMIC DNA]</scope>
    <source>
        <strain evidence="6 7">PCC 7420</strain>
    </source>
</reference>
<dbReference type="Pfam" id="PF13426">
    <property type="entry name" value="PAS_9"/>
    <property type="match status" value="1"/>
</dbReference>
<dbReference type="InterPro" id="IPR000014">
    <property type="entry name" value="PAS"/>
</dbReference>
<dbReference type="InterPro" id="IPR005467">
    <property type="entry name" value="His_kinase_dom"/>
</dbReference>
<dbReference type="GO" id="GO:0016301">
    <property type="term" value="F:kinase activity"/>
    <property type="evidence" value="ECO:0007669"/>
    <property type="project" value="UniProtKB-KW"/>
</dbReference>
<evidence type="ECO:0000259" key="3">
    <source>
        <dbReference type="PROSITE" id="PS50109"/>
    </source>
</evidence>
<dbReference type="OrthoDB" id="9758522at2"/>
<dbReference type="PROSITE" id="PS50112">
    <property type="entry name" value="PAS"/>
    <property type="match status" value="2"/>
</dbReference>